<evidence type="ECO:0000256" key="1">
    <source>
        <dbReference type="SAM" id="Phobius"/>
    </source>
</evidence>
<keyword evidence="1" id="KW-0472">Membrane</keyword>
<dbReference type="AlphaFoldDB" id="A0A1Y1YR75"/>
<keyword evidence="1" id="KW-0812">Transmembrane</keyword>
<organism evidence="2 3">
    <name type="scientific">Clohesyomyces aquaticus</name>
    <dbReference type="NCBI Taxonomy" id="1231657"/>
    <lineage>
        <taxon>Eukaryota</taxon>
        <taxon>Fungi</taxon>
        <taxon>Dikarya</taxon>
        <taxon>Ascomycota</taxon>
        <taxon>Pezizomycotina</taxon>
        <taxon>Dothideomycetes</taxon>
        <taxon>Pleosporomycetidae</taxon>
        <taxon>Pleosporales</taxon>
        <taxon>Lindgomycetaceae</taxon>
        <taxon>Clohesyomyces</taxon>
    </lineage>
</organism>
<evidence type="ECO:0000313" key="2">
    <source>
        <dbReference type="EMBL" id="ORY00314.1"/>
    </source>
</evidence>
<sequence>MANSEQNLRTPLALVVKTITTHAFTLASYAYVSSQLRRPMRTNIQALRILFLAFVPTLPLVEVTIHFIRAVIQFLQNYEDDDKAHLRYYLSGALGMHAQVAQDDDNKDTKDGSQNPHLLAVGSHCAENTVIPFDWAWVGKLLAALFSLTQAVGTIVMWVRRLHSNEADLLGFDHRNGAMGIASAISGVICIIVLLLRLNWKVSKSFVVPQGGYYTEQKTQFVVEAFLSMLVHLSIATIPNRGNRWLYTSAGVVYFLVVGTDRNILIGWQSILLVIFVYIFRRDIAERLGIKNDAIARFSGHRVSRRVKALVALLLILWVVADIVKLLVVDIIEVVRERKDYYFMWQDPLSDSLIVI</sequence>
<keyword evidence="1" id="KW-1133">Transmembrane helix</keyword>
<keyword evidence="3" id="KW-1185">Reference proteome</keyword>
<feature type="transmembrane region" description="Helical" evidence="1">
    <location>
        <begin position="179"/>
        <end position="200"/>
    </location>
</feature>
<feature type="transmembrane region" description="Helical" evidence="1">
    <location>
        <begin position="141"/>
        <end position="159"/>
    </location>
</feature>
<feature type="transmembrane region" description="Helical" evidence="1">
    <location>
        <begin position="307"/>
        <end position="328"/>
    </location>
</feature>
<reference evidence="2 3" key="1">
    <citation type="submission" date="2016-07" db="EMBL/GenBank/DDBJ databases">
        <title>Pervasive Adenine N6-methylation of Active Genes in Fungi.</title>
        <authorList>
            <consortium name="DOE Joint Genome Institute"/>
            <person name="Mondo S.J."/>
            <person name="Dannebaum R.O."/>
            <person name="Kuo R.C."/>
            <person name="Labutti K."/>
            <person name="Haridas S."/>
            <person name="Kuo A."/>
            <person name="Salamov A."/>
            <person name="Ahrendt S.R."/>
            <person name="Lipzen A."/>
            <person name="Sullivan W."/>
            <person name="Andreopoulos W.B."/>
            <person name="Clum A."/>
            <person name="Lindquist E."/>
            <person name="Daum C."/>
            <person name="Ramamoorthy G.K."/>
            <person name="Gryganskyi A."/>
            <person name="Culley D."/>
            <person name="Magnuson J.K."/>
            <person name="James T.Y."/>
            <person name="O'Malley M.A."/>
            <person name="Stajich J.E."/>
            <person name="Spatafora J.W."/>
            <person name="Visel A."/>
            <person name="Grigoriev I.V."/>
        </authorList>
    </citation>
    <scope>NUCLEOTIDE SEQUENCE [LARGE SCALE GENOMIC DNA]</scope>
    <source>
        <strain evidence="2 3">CBS 115471</strain>
    </source>
</reference>
<dbReference type="EMBL" id="MCFA01000185">
    <property type="protein sequence ID" value="ORY00314.1"/>
    <property type="molecule type" value="Genomic_DNA"/>
</dbReference>
<comment type="caution">
    <text evidence="2">The sequence shown here is derived from an EMBL/GenBank/DDBJ whole genome shotgun (WGS) entry which is preliminary data.</text>
</comment>
<feature type="transmembrane region" description="Helical" evidence="1">
    <location>
        <begin position="264"/>
        <end position="281"/>
    </location>
</feature>
<name>A0A1Y1YR75_9PLEO</name>
<gene>
    <name evidence="2" type="ORF">BCR34DRAFT_606313</name>
</gene>
<feature type="transmembrane region" description="Helical" evidence="1">
    <location>
        <begin position="221"/>
        <end position="239"/>
    </location>
</feature>
<protein>
    <submittedName>
        <fullName evidence="2">Uncharacterized protein</fullName>
    </submittedName>
</protein>
<dbReference type="Proteomes" id="UP000193144">
    <property type="component" value="Unassembled WGS sequence"/>
</dbReference>
<feature type="transmembrane region" description="Helical" evidence="1">
    <location>
        <begin position="12"/>
        <end position="32"/>
    </location>
</feature>
<evidence type="ECO:0000313" key="3">
    <source>
        <dbReference type="Proteomes" id="UP000193144"/>
    </source>
</evidence>
<accession>A0A1Y1YR75</accession>
<feature type="transmembrane region" description="Helical" evidence="1">
    <location>
        <begin position="44"/>
        <end position="68"/>
    </location>
</feature>
<proteinExistence type="predicted"/>
<dbReference type="OrthoDB" id="3789783at2759"/>